<gene>
    <name evidence="7" type="ORF">CYJ76_07145</name>
</gene>
<feature type="transmembrane region" description="Helical" evidence="6">
    <location>
        <begin position="46"/>
        <end position="79"/>
    </location>
</feature>
<feature type="transmembrane region" description="Helical" evidence="6">
    <location>
        <begin position="262"/>
        <end position="287"/>
    </location>
</feature>
<evidence type="ECO:0000313" key="7">
    <source>
        <dbReference type="EMBL" id="PKZ41486.1"/>
    </source>
</evidence>
<evidence type="ECO:0000256" key="6">
    <source>
        <dbReference type="SAM" id="Phobius"/>
    </source>
</evidence>
<dbReference type="OrthoDB" id="5187293at2"/>
<dbReference type="RefSeq" id="WP_101849665.1">
    <property type="nucleotide sequence ID" value="NZ_PKIZ01000012.1"/>
</dbReference>
<feature type="transmembrane region" description="Helical" evidence="6">
    <location>
        <begin position="377"/>
        <end position="396"/>
    </location>
</feature>
<keyword evidence="2 6" id="KW-0812">Transmembrane</keyword>
<feature type="transmembrane region" description="Helical" evidence="6">
    <location>
        <begin position="186"/>
        <end position="205"/>
    </location>
</feature>
<evidence type="ECO:0000313" key="8">
    <source>
        <dbReference type="Proteomes" id="UP000234206"/>
    </source>
</evidence>
<evidence type="ECO:0000256" key="2">
    <source>
        <dbReference type="ARBA" id="ARBA00022692"/>
    </source>
</evidence>
<feature type="transmembrane region" description="Helical" evidence="6">
    <location>
        <begin position="336"/>
        <end position="357"/>
    </location>
</feature>
<accession>A0A2I1PA25</accession>
<dbReference type="InterPro" id="IPR003339">
    <property type="entry name" value="ABC/ECF_trnsptr_transmembrane"/>
</dbReference>
<feature type="compositionally biased region" description="Basic residues" evidence="5">
    <location>
        <begin position="403"/>
        <end position="412"/>
    </location>
</feature>
<protein>
    <submittedName>
        <fullName evidence="7">ABC transporter permease</fullName>
    </submittedName>
</protein>
<sequence>MTATYRARPSGPPHPAAVPTGAVVPAPRVAREGTRTTGRRLHPWAWWAWALLVAAAVSMTTNPLLVLLVAAAVVSVALLKRTDDLWARSLRVYLLLAAMVVLVRVVLQVLLGSDRPGTVLFTLPELPLPDWAAGIRVGGPVRAEFLLATVYDALRLGAMLLCVGAANALANPRRALRSVPSALHEVSVAVVIALTVAPQLVVSGVRAHHARRLRGGRTRGLRMVRTLLVPVLEDAVEQSMALAAGMEARGFGRTRPGTPRRLVGTLLLGSVVALTYGTFVLLGGAGALHGTGLPVWTGPVVLAAGVAAAAAGLWLSGRGAATTRYRPDPWRTPETLVALAGLAALLAVLWLGGELPVPSPLRPAWLNPPVEPLATPQLHPLMLVVPALAAVPVVAAPGPTRTHAARPHPTRPHRIEEPA</sequence>
<dbReference type="EMBL" id="PKIZ01000012">
    <property type="protein sequence ID" value="PKZ41486.1"/>
    <property type="molecule type" value="Genomic_DNA"/>
</dbReference>
<evidence type="ECO:0000256" key="4">
    <source>
        <dbReference type="ARBA" id="ARBA00023136"/>
    </source>
</evidence>
<keyword evidence="4 6" id="KW-0472">Membrane</keyword>
<evidence type="ECO:0000256" key="3">
    <source>
        <dbReference type="ARBA" id="ARBA00022989"/>
    </source>
</evidence>
<feature type="transmembrane region" description="Helical" evidence="6">
    <location>
        <begin position="293"/>
        <end position="315"/>
    </location>
</feature>
<dbReference type="PANTHER" id="PTHR33514">
    <property type="entry name" value="PROTEIN ABCI12, CHLOROPLASTIC"/>
    <property type="match status" value="1"/>
</dbReference>
<dbReference type="AlphaFoldDB" id="A0A2I1PA25"/>
<reference evidence="7 8" key="1">
    <citation type="submission" date="2017-12" db="EMBL/GenBank/DDBJ databases">
        <title>Phylogenetic diversity of female urinary microbiome.</title>
        <authorList>
            <person name="Thomas-White K."/>
            <person name="Wolfe A.J."/>
        </authorList>
    </citation>
    <scope>NUCLEOTIDE SEQUENCE [LARGE SCALE GENOMIC DNA]</scope>
    <source>
        <strain evidence="7 8">UMB1298</strain>
    </source>
</reference>
<dbReference type="Proteomes" id="UP000234206">
    <property type="component" value="Unassembled WGS sequence"/>
</dbReference>
<dbReference type="Pfam" id="PF02361">
    <property type="entry name" value="CbiQ"/>
    <property type="match status" value="1"/>
</dbReference>
<name>A0A2I1PA25_9MICO</name>
<feature type="region of interest" description="Disordered" evidence="5">
    <location>
        <begin position="398"/>
        <end position="419"/>
    </location>
</feature>
<evidence type="ECO:0000256" key="5">
    <source>
        <dbReference type="SAM" id="MobiDB-lite"/>
    </source>
</evidence>
<dbReference type="GO" id="GO:0005886">
    <property type="term" value="C:plasma membrane"/>
    <property type="evidence" value="ECO:0007669"/>
    <property type="project" value="UniProtKB-ARBA"/>
</dbReference>
<comment type="caution">
    <text evidence="7">The sequence shown here is derived from an EMBL/GenBank/DDBJ whole genome shotgun (WGS) entry which is preliminary data.</text>
</comment>
<proteinExistence type="predicted"/>
<keyword evidence="8" id="KW-1185">Reference proteome</keyword>
<keyword evidence="3 6" id="KW-1133">Transmembrane helix</keyword>
<comment type="subcellular location">
    <subcellularLocation>
        <location evidence="1">Membrane</location>
        <topology evidence="1">Multi-pass membrane protein</topology>
    </subcellularLocation>
</comment>
<dbReference type="PANTHER" id="PTHR33514:SF15">
    <property type="entry name" value="COBALT TRANSPORT PROTEIN"/>
    <property type="match status" value="1"/>
</dbReference>
<organism evidence="7 8">
    <name type="scientific">Kytococcus schroeteri</name>
    <dbReference type="NCBI Taxonomy" id="138300"/>
    <lineage>
        <taxon>Bacteria</taxon>
        <taxon>Bacillati</taxon>
        <taxon>Actinomycetota</taxon>
        <taxon>Actinomycetes</taxon>
        <taxon>Micrococcales</taxon>
        <taxon>Kytococcaceae</taxon>
        <taxon>Kytococcus</taxon>
    </lineage>
</organism>
<feature type="transmembrane region" description="Helical" evidence="6">
    <location>
        <begin position="91"/>
        <end position="111"/>
    </location>
</feature>
<evidence type="ECO:0000256" key="1">
    <source>
        <dbReference type="ARBA" id="ARBA00004141"/>
    </source>
</evidence>